<evidence type="ECO:0000256" key="3">
    <source>
        <dbReference type="ARBA" id="ARBA00022692"/>
    </source>
</evidence>
<accession>A0ABU0FD60</accession>
<keyword evidence="4 6" id="KW-1133">Transmembrane helix</keyword>
<evidence type="ECO:0000256" key="6">
    <source>
        <dbReference type="SAM" id="Phobius"/>
    </source>
</evidence>
<dbReference type="Gene3D" id="3.90.550.10">
    <property type="entry name" value="Spore Coat Polysaccharide Biosynthesis Protein SpsA, Chain A"/>
    <property type="match status" value="1"/>
</dbReference>
<dbReference type="PANTHER" id="PTHR32044:SF80">
    <property type="entry name" value="XYLOGLUCAN GLYCOSYLTRANSFERASE 2-RELATED"/>
    <property type="match status" value="1"/>
</dbReference>
<feature type="transmembrane region" description="Helical" evidence="6">
    <location>
        <begin position="340"/>
        <end position="359"/>
    </location>
</feature>
<feature type="transmembrane region" description="Helical" evidence="6">
    <location>
        <begin position="304"/>
        <end position="328"/>
    </location>
</feature>
<dbReference type="SUPFAM" id="SSF53448">
    <property type="entry name" value="Nucleotide-diphospho-sugar transferases"/>
    <property type="match status" value="1"/>
</dbReference>
<dbReference type="InterPro" id="IPR029044">
    <property type="entry name" value="Nucleotide-diphossugar_trans"/>
</dbReference>
<feature type="transmembrane region" description="Helical" evidence="6">
    <location>
        <begin position="6"/>
        <end position="27"/>
    </location>
</feature>
<proteinExistence type="predicted"/>
<dbReference type="EMBL" id="JAUSVK010000001">
    <property type="protein sequence ID" value="MDQ0392267.1"/>
    <property type="molecule type" value="Genomic_DNA"/>
</dbReference>
<dbReference type="InterPro" id="IPR001173">
    <property type="entry name" value="Glyco_trans_2-like"/>
</dbReference>
<evidence type="ECO:0000313" key="9">
    <source>
        <dbReference type="Proteomes" id="UP001237448"/>
    </source>
</evidence>
<reference evidence="8 9" key="1">
    <citation type="submission" date="2023-07" db="EMBL/GenBank/DDBJ databases">
        <title>Genomic Encyclopedia of Type Strains, Phase IV (KMG-IV): sequencing the most valuable type-strain genomes for metagenomic binning, comparative biology and taxonomic classification.</title>
        <authorList>
            <person name="Goeker M."/>
        </authorList>
    </citation>
    <scope>NUCLEOTIDE SEQUENCE [LARGE SCALE GENOMIC DNA]</scope>
    <source>
        <strain evidence="8 9">DSM 5896</strain>
    </source>
</reference>
<dbReference type="Proteomes" id="UP001237448">
    <property type="component" value="Unassembled WGS sequence"/>
</dbReference>
<comment type="caution">
    <text evidence="8">The sequence shown here is derived from an EMBL/GenBank/DDBJ whole genome shotgun (WGS) entry which is preliminary data.</text>
</comment>
<dbReference type="RefSeq" id="WP_307425885.1">
    <property type="nucleotide sequence ID" value="NZ_JAUSVK010000001.1"/>
</dbReference>
<evidence type="ECO:0000256" key="1">
    <source>
        <dbReference type="ARBA" id="ARBA00004653"/>
    </source>
</evidence>
<evidence type="ECO:0000256" key="4">
    <source>
        <dbReference type="ARBA" id="ARBA00022989"/>
    </source>
</evidence>
<keyword evidence="9" id="KW-1185">Reference proteome</keyword>
<dbReference type="Pfam" id="PF13632">
    <property type="entry name" value="Glyco_trans_2_3"/>
    <property type="match status" value="1"/>
</dbReference>
<keyword evidence="2" id="KW-0808">Transferase</keyword>
<evidence type="ECO:0000256" key="5">
    <source>
        <dbReference type="ARBA" id="ARBA00023136"/>
    </source>
</evidence>
<evidence type="ECO:0000256" key="2">
    <source>
        <dbReference type="ARBA" id="ARBA00022679"/>
    </source>
</evidence>
<gene>
    <name evidence="8" type="ORF">J3R73_002059</name>
</gene>
<evidence type="ECO:0000313" key="8">
    <source>
        <dbReference type="EMBL" id="MDQ0392267.1"/>
    </source>
</evidence>
<protein>
    <submittedName>
        <fullName evidence="8">Cellulose synthase/poly-beta-1,6-N-acetylglucosamine synthase-like glycosyltransferase</fullName>
    </submittedName>
</protein>
<comment type="subcellular location">
    <subcellularLocation>
        <location evidence="1">Golgi apparatus membrane</location>
        <topology evidence="1">Multi-pass membrane protein</topology>
    </subcellularLocation>
</comment>
<feature type="domain" description="Glycosyltransferase 2-like" evidence="7">
    <location>
        <begin position="140"/>
        <end position="309"/>
    </location>
</feature>
<evidence type="ECO:0000259" key="7">
    <source>
        <dbReference type="Pfam" id="PF13632"/>
    </source>
</evidence>
<sequence>MTALLGLVDAIGLLAGSFLLALLLQHLRLSWMARRFRPPAGTAVPDAGLPAVLVQVPFYNEAASVEGALASAAALDWPREKLTIQLLDDSTDDTGCILQAAIGRLPPGGPAIDHVRRAHRSGFKAGALAAGLARSVAPMVAILDVDFRAPPDWLRVAVAALLADERAAFVQFRFEFANRDRNWMTRGQQLSVDTHFCAEQAGRAAGREPFQFNGTGAVWRRAAIEDAGGWSADTLAEDLDLTFRAYAAGWHGLLALEPALQGEAPADIGAWRVQQARWSTGFVQVARKALPLIWRAAWPLPAKLGASLLLGLQAGLPCFLLAAGALLLDGGVRGFGPVHGAIATAAAIVAGVSAVAITLPPFKRLRRGGIVRYVATLTTMPALLVFLAIANSGAVMAAPFAARRDFVRTPKTGRK</sequence>
<organism evidence="8 9">
    <name type="scientific">Labrys monachus</name>
    <dbReference type="NCBI Taxonomy" id="217067"/>
    <lineage>
        <taxon>Bacteria</taxon>
        <taxon>Pseudomonadati</taxon>
        <taxon>Pseudomonadota</taxon>
        <taxon>Alphaproteobacteria</taxon>
        <taxon>Hyphomicrobiales</taxon>
        <taxon>Xanthobacteraceae</taxon>
        <taxon>Labrys</taxon>
    </lineage>
</organism>
<keyword evidence="3 6" id="KW-0812">Transmembrane</keyword>
<keyword evidence="5 6" id="KW-0472">Membrane</keyword>
<dbReference type="PANTHER" id="PTHR32044">
    <property type="entry name" value="GLUCOMANNAN 4-BETA-MANNOSYLTRANSFERASE 9"/>
    <property type="match status" value="1"/>
</dbReference>
<name>A0ABU0FD60_9HYPH</name>